<dbReference type="InterPro" id="IPR017853">
    <property type="entry name" value="GH"/>
</dbReference>
<evidence type="ECO:0008006" key="3">
    <source>
        <dbReference type="Google" id="ProtNLM"/>
    </source>
</evidence>
<reference evidence="1 2" key="1">
    <citation type="submission" date="2024-02" db="EMBL/GenBank/DDBJ databases">
        <title>High-quality chromosome-scale genome assembly of Pensacola bahiagrass (Paspalum notatum Flugge var. saurae).</title>
        <authorList>
            <person name="Vega J.M."/>
            <person name="Podio M."/>
            <person name="Orjuela J."/>
            <person name="Siena L.A."/>
            <person name="Pessino S.C."/>
            <person name="Combes M.C."/>
            <person name="Mariac C."/>
            <person name="Albertini E."/>
            <person name="Pupilli F."/>
            <person name="Ortiz J.P.A."/>
            <person name="Leblanc O."/>
        </authorList>
    </citation>
    <scope>NUCLEOTIDE SEQUENCE [LARGE SCALE GENOMIC DNA]</scope>
    <source>
        <strain evidence="1">R1</strain>
        <tissue evidence="1">Leaf</tissue>
    </source>
</reference>
<evidence type="ECO:0000313" key="2">
    <source>
        <dbReference type="Proteomes" id="UP001341281"/>
    </source>
</evidence>
<evidence type="ECO:0000313" key="1">
    <source>
        <dbReference type="EMBL" id="WVZ49006.1"/>
    </source>
</evidence>
<dbReference type="SUPFAM" id="SSF51445">
    <property type="entry name" value="(Trans)glycosidases"/>
    <property type="match status" value="1"/>
</dbReference>
<name>A0AAQ3SEJ1_PASNO</name>
<dbReference type="EMBL" id="CP144745">
    <property type="protein sequence ID" value="WVZ49006.1"/>
    <property type="molecule type" value="Genomic_DNA"/>
</dbReference>
<accession>A0AAQ3SEJ1</accession>
<keyword evidence="2" id="KW-1185">Reference proteome</keyword>
<gene>
    <name evidence="1" type="ORF">U9M48_000391</name>
</gene>
<dbReference type="AlphaFoldDB" id="A0AAQ3SEJ1"/>
<proteinExistence type="predicted"/>
<dbReference type="Proteomes" id="UP001341281">
    <property type="component" value="Chromosome 01"/>
</dbReference>
<dbReference type="Gene3D" id="3.20.20.80">
    <property type="entry name" value="Glycosidases"/>
    <property type="match status" value="1"/>
</dbReference>
<sequence>MYVGLAAAESGIPEGAQGVIAVYLKYLYYDLLPKVQKAPNYGGIMVWDRIADNSTVFKGWVSCAYGPCL</sequence>
<organism evidence="1 2">
    <name type="scientific">Paspalum notatum var. saurae</name>
    <dbReference type="NCBI Taxonomy" id="547442"/>
    <lineage>
        <taxon>Eukaryota</taxon>
        <taxon>Viridiplantae</taxon>
        <taxon>Streptophyta</taxon>
        <taxon>Embryophyta</taxon>
        <taxon>Tracheophyta</taxon>
        <taxon>Spermatophyta</taxon>
        <taxon>Magnoliopsida</taxon>
        <taxon>Liliopsida</taxon>
        <taxon>Poales</taxon>
        <taxon>Poaceae</taxon>
        <taxon>PACMAD clade</taxon>
        <taxon>Panicoideae</taxon>
        <taxon>Andropogonodae</taxon>
        <taxon>Paspaleae</taxon>
        <taxon>Paspalinae</taxon>
        <taxon>Paspalum</taxon>
    </lineage>
</organism>
<protein>
    <recommendedName>
        <fullName evidence="3">GH18 domain-containing protein</fullName>
    </recommendedName>
</protein>